<dbReference type="RefSeq" id="XP_007332725.1">
    <property type="nucleotide sequence ID" value="XM_007332663.1"/>
</dbReference>
<accession>K5X0B2</accession>
<name>K5X0B2_AGABU</name>
<dbReference type="GeneID" id="18824814"/>
<organism evidence="1 2">
    <name type="scientific">Agaricus bisporus var. burnettii (strain JB137-S8 / ATCC MYA-4627 / FGSC 10392)</name>
    <name type="common">White button mushroom</name>
    <dbReference type="NCBI Taxonomy" id="597362"/>
    <lineage>
        <taxon>Eukaryota</taxon>
        <taxon>Fungi</taxon>
        <taxon>Dikarya</taxon>
        <taxon>Basidiomycota</taxon>
        <taxon>Agaricomycotina</taxon>
        <taxon>Agaricomycetes</taxon>
        <taxon>Agaricomycetidae</taxon>
        <taxon>Agaricales</taxon>
        <taxon>Agaricineae</taxon>
        <taxon>Agaricaceae</taxon>
        <taxon>Agaricus</taxon>
    </lineage>
</organism>
<dbReference type="Proteomes" id="UP000008493">
    <property type="component" value="Unassembled WGS sequence"/>
</dbReference>
<sequence length="55" mass="6339">MFDRPSQPLCTLEKGMDIINVTAQFLRTPLKSLYLLMPYLRRPGPQTQKAATRKC</sequence>
<dbReference type="KEGG" id="abp:AGABI1DRAFT115674"/>
<proteinExistence type="predicted"/>
<dbReference type="AlphaFoldDB" id="K5X0B2"/>
<dbReference type="HOGENOM" id="CLU_3031809_0_0_1"/>
<dbReference type="InParanoid" id="K5X0B2"/>
<keyword evidence="2" id="KW-1185">Reference proteome</keyword>
<evidence type="ECO:0000313" key="2">
    <source>
        <dbReference type="Proteomes" id="UP000008493"/>
    </source>
</evidence>
<protein>
    <submittedName>
        <fullName evidence="1">Uncharacterized protein</fullName>
    </submittedName>
</protein>
<evidence type="ECO:0000313" key="1">
    <source>
        <dbReference type="EMBL" id="EKM76548.1"/>
    </source>
</evidence>
<reference evidence="2" key="1">
    <citation type="journal article" date="2012" name="Proc. Natl. Acad. Sci. U.S.A.">
        <title>Genome sequence of the button mushroom Agaricus bisporus reveals mechanisms governing adaptation to a humic-rich ecological niche.</title>
        <authorList>
            <person name="Morin E."/>
            <person name="Kohler A."/>
            <person name="Baker A.R."/>
            <person name="Foulongne-Oriol M."/>
            <person name="Lombard V."/>
            <person name="Nagy L.G."/>
            <person name="Ohm R.A."/>
            <person name="Patyshakuliyeva A."/>
            <person name="Brun A."/>
            <person name="Aerts A.L."/>
            <person name="Bailey A.M."/>
            <person name="Billette C."/>
            <person name="Coutinho P.M."/>
            <person name="Deakin G."/>
            <person name="Doddapaneni H."/>
            <person name="Floudas D."/>
            <person name="Grimwood J."/>
            <person name="Hilden K."/>
            <person name="Kuees U."/>
            <person name="LaButti K.M."/>
            <person name="Lapidus A."/>
            <person name="Lindquist E.A."/>
            <person name="Lucas S.M."/>
            <person name="Murat C."/>
            <person name="Riley R.W."/>
            <person name="Salamov A.A."/>
            <person name="Schmutz J."/>
            <person name="Subramanian V."/>
            <person name="Woesten H.A.B."/>
            <person name="Xu J."/>
            <person name="Eastwood D.C."/>
            <person name="Foster G.D."/>
            <person name="Sonnenberg A.S."/>
            <person name="Cullen D."/>
            <person name="de Vries R.P."/>
            <person name="Lundell T."/>
            <person name="Hibbett D.S."/>
            <person name="Henrissat B."/>
            <person name="Burton K.S."/>
            <person name="Kerrigan R.W."/>
            <person name="Challen M.P."/>
            <person name="Grigoriev I.V."/>
            <person name="Martin F."/>
        </authorList>
    </citation>
    <scope>NUCLEOTIDE SEQUENCE [LARGE SCALE GENOMIC DNA]</scope>
    <source>
        <strain evidence="2">JB137-S8 / ATCC MYA-4627 / FGSC 10392</strain>
    </source>
</reference>
<gene>
    <name evidence="1" type="ORF">AGABI1DRAFT_115674</name>
</gene>
<dbReference type="OMA" id="CTLEKGM"/>
<dbReference type="EMBL" id="JH971401">
    <property type="protein sequence ID" value="EKM76548.1"/>
    <property type="molecule type" value="Genomic_DNA"/>
</dbReference>